<dbReference type="AlphaFoldDB" id="C7PYR1"/>
<name>C7PYR1_CATAD</name>
<protein>
    <submittedName>
        <fullName evidence="1">Uncharacterized protein</fullName>
    </submittedName>
</protein>
<sequence>MKLKPAVQWGIVLFLIYFVVQNPSGAGNLVQGALNWVASVGKTLGDTFHNLVAS</sequence>
<organism evidence="1 2">
    <name type="scientific">Catenulispora acidiphila (strain DSM 44928 / JCM 14897 / NBRC 102108 / NRRL B-24433 / ID139908)</name>
    <dbReference type="NCBI Taxonomy" id="479433"/>
    <lineage>
        <taxon>Bacteria</taxon>
        <taxon>Bacillati</taxon>
        <taxon>Actinomycetota</taxon>
        <taxon>Actinomycetes</taxon>
        <taxon>Catenulisporales</taxon>
        <taxon>Catenulisporaceae</taxon>
        <taxon>Catenulispora</taxon>
    </lineage>
</organism>
<dbReference type="KEGG" id="cai:Caci_8564"/>
<keyword evidence="2" id="KW-1185">Reference proteome</keyword>
<accession>C7PYR1</accession>
<dbReference type="STRING" id="479433.Caci_8564"/>
<dbReference type="InParanoid" id="C7PYR1"/>
<dbReference type="HOGENOM" id="CLU_3041639_0_0_11"/>
<gene>
    <name evidence="1" type="ordered locus">Caci_8564</name>
</gene>
<reference evidence="1 2" key="1">
    <citation type="journal article" date="2009" name="Stand. Genomic Sci.">
        <title>Complete genome sequence of Catenulispora acidiphila type strain (ID 139908).</title>
        <authorList>
            <person name="Copeland A."/>
            <person name="Lapidus A."/>
            <person name="Glavina Del Rio T."/>
            <person name="Nolan M."/>
            <person name="Lucas S."/>
            <person name="Chen F."/>
            <person name="Tice H."/>
            <person name="Cheng J.F."/>
            <person name="Bruce D."/>
            <person name="Goodwin L."/>
            <person name="Pitluck S."/>
            <person name="Mikhailova N."/>
            <person name="Pati A."/>
            <person name="Ivanova N."/>
            <person name="Mavromatis K."/>
            <person name="Chen A."/>
            <person name="Palaniappan K."/>
            <person name="Chain P."/>
            <person name="Land M."/>
            <person name="Hauser L."/>
            <person name="Chang Y.J."/>
            <person name="Jeffries C.D."/>
            <person name="Chertkov O."/>
            <person name="Brettin T."/>
            <person name="Detter J.C."/>
            <person name="Han C."/>
            <person name="Ali Z."/>
            <person name="Tindall B.J."/>
            <person name="Goker M."/>
            <person name="Bristow J."/>
            <person name="Eisen J.A."/>
            <person name="Markowitz V."/>
            <person name="Hugenholtz P."/>
            <person name="Kyrpides N.C."/>
            <person name="Klenk H.P."/>
        </authorList>
    </citation>
    <scope>NUCLEOTIDE SEQUENCE [LARGE SCALE GENOMIC DNA]</scope>
    <source>
        <strain evidence="2">DSM 44928 / JCM 14897 / NBRC 102108 / NRRL B-24433 / ID139908</strain>
    </source>
</reference>
<dbReference type="EMBL" id="CP001700">
    <property type="protein sequence ID" value="ACU77383.1"/>
    <property type="molecule type" value="Genomic_DNA"/>
</dbReference>
<evidence type="ECO:0000313" key="2">
    <source>
        <dbReference type="Proteomes" id="UP000000851"/>
    </source>
</evidence>
<proteinExistence type="predicted"/>
<dbReference type="RefSeq" id="WP_015797108.1">
    <property type="nucleotide sequence ID" value="NC_013131.1"/>
</dbReference>
<evidence type="ECO:0000313" key="1">
    <source>
        <dbReference type="EMBL" id="ACU77383.1"/>
    </source>
</evidence>
<dbReference type="Proteomes" id="UP000000851">
    <property type="component" value="Chromosome"/>
</dbReference>